<dbReference type="STRING" id="89784.SAMN04489725_104189"/>
<protein>
    <submittedName>
        <fullName evidence="2">Uncharacterized protein</fullName>
    </submittedName>
</protein>
<evidence type="ECO:0000313" key="2">
    <source>
        <dbReference type="EMBL" id="SDW33957.1"/>
    </source>
</evidence>
<evidence type="ECO:0000313" key="1">
    <source>
        <dbReference type="EMBL" id="GLV12504.1"/>
    </source>
</evidence>
<gene>
    <name evidence="1" type="ORF">Heshes_01880</name>
    <name evidence="2" type="ORF">SAMN04489725_104189</name>
</gene>
<organism evidence="2 3">
    <name type="scientific">Alicyclobacillus hesperidum</name>
    <dbReference type="NCBI Taxonomy" id="89784"/>
    <lineage>
        <taxon>Bacteria</taxon>
        <taxon>Bacillati</taxon>
        <taxon>Bacillota</taxon>
        <taxon>Bacilli</taxon>
        <taxon>Bacillales</taxon>
        <taxon>Alicyclobacillaceae</taxon>
        <taxon>Alicyclobacillus</taxon>
    </lineage>
</organism>
<evidence type="ECO:0000313" key="3">
    <source>
        <dbReference type="Proteomes" id="UP000182589"/>
    </source>
</evidence>
<name>A0A1H2SQZ2_9BACL</name>
<dbReference type="EMBL" id="FNOJ01000004">
    <property type="protein sequence ID" value="SDW33957.1"/>
    <property type="molecule type" value="Genomic_DNA"/>
</dbReference>
<dbReference type="EMBL" id="BSRA01000001">
    <property type="protein sequence ID" value="GLV12504.1"/>
    <property type="molecule type" value="Genomic_DNA"/>
</dbReference>
<dbReference type="AlphaFoldDB" id="A0A1H2SQZ2"/>
<reference evidence="1" key="3">
    <citation type="submission" date="2023-02" db="EMBL/GenBank/DDBJ databases">
        <title>Proposal of a novel subspecies: Alicyclobacillus hesperidum subspecies aegle.</title>
        <authorList>
            <person name="Goto K."/>
            <person name="Fujii T."/>
            <person name="Yasui K."/>
            <person name="Mochida K."/>
            <person name="Kato-Tanaka Y."/>
            <person name="Morohoshi S."/>
            <person name="An S.Y."/>
            <person name="Kasai H."/>
            <person name="Yokota A."/>
        </authorList>
    </citation>
    <scope>NUCLEOTIDE SEQUENCE</scope>
    <source>
        <strain evidence="1">DSM 12766</strain>
    </source>
</reference>
<reference evidence="3" key="2">
    <citation type="submission" date="2016-10" db="EMBL/GenBank/DDBJ databases">
        <authorList>
            <person name="Varghese N."/>
        </authorList>
    </citation>
    <scope>NUCLEOTIDE SEQUENCE [LARGE SCALE GENOMIC DNA]</scope>
    <source>
        <strain evidence="3">DSM 12489</strain>
    </source>
</reference>
<sequence length="82" mass="8637">MPTLISFGAIYTNTPQQNAGVFIGETNITGWDAHAKSNSGHGAVFGAGNALIAGLNFNFDGLELIDGVIMDQDLKPSWSVQL</sequence>
<keyword evidence="3" id="KW-1185">Reference proteome</keyword>
<dbReference type="RefSeq" id="WP_006447633.1">
    <property type="nucleotide sequence ID" value="NZ_BSRA01000001.1"/>
</dbReference>
<dbReference type="Proteomes" id="UP001157137">
    <property type="component" value="Unassembled WGS sequence"/>
</dbReference>
<dbReference type="Proteomes" id="UP000182589">
    <property type="component" value="Unassembled WGS sequence"/>
</dbReference>
<proteinExistence type="predicted"/>
<reference evidence="2" key="1">
    <citation type="submission" date="2016-10" db="EMBL/GenBank/DDBJ databases">
        <authorList>
            <person name="de Groot N.N."/>
        </authorList>
    </citation>
    <scope>NUCLEOTIDE SEQUENCE [LARGE SCALE GENOMIC DNA]</scope>
    <source>
        <strain evidence="2">DSM 12489</strain>
    </source>
</reference>
<accession>A0A1H2SQZ2</accession>